<name>A0ABN3D0E6_9ACTN</name>
<dbReference type="Proteomes" id="UP001499843">
    <property type="component" value="Unassembled WGS sequence"/>
</dbReference>
<dbReference type="EMBL" id="BAAAQX010000048">
    <property type="protein sequence ID" value="GAA2215235.1"/>
    <property type="molecule type" value="Genomic_DNA"/>
</dbReference>
<keyword evidence="2" id="KW-1185">Reference proteome</keyword>
<protein>
    <submittedName>
        <fullName evidence="1">Uncharacterized protein</fullName>
    </submittedName>
</protein>
<sequence>MSVEIEVKCRQRPDPHTLTRVAGFAMRTILGVSNVEVTFEEGETDWTFHWGGAGHVVMFFTTPGEYGIDGPWYLNFNPGLRGRSVPELFMIVLAAVAALLSDGTLVDDNYPFQRPDLTPEALLAQVLREAPLEVEPAIHLLVTGRLP</sequence>
<evidence type="ECO:0000313" key="2">
    <source>
        <dbReference type="Proteomes" id="UP001499843"/>
    </source>
</evidence>
<accession>A0ABN3D0E6</accession>
<evidence type="ECO:0000313" key="1">
    <source>
        <dbReference type="EMBL" id="GAA2215235.1"/>
    </source>
</evidence>
<organism evidence="1 2">
    <name type="scientific">Nonomuraea monospora</name>
    <dbReference type="NCBI Taxonomy" id="568818"/>
    <lineage>
        <taxon>Bacteria</taxon>
        <taxon>Bacillati</taxon>
        <taxon>Actinomycetota</taxon>
        <taxon>Actinomycetes</taxon>
        <taxon>Streptosporangiales</taxon>
        <taxon>Streptosporangiaceae</taxon>
        <taxon>Nonomuraea</taxon>
    </lineage>
</organism>
<proteinExistence type="predicted"/>
<reference evidence="1 2" key="1">
    <citation type="journal article" date="2019" name="Int. J. Syst. Evol. Microbiol.">
        <title>The Global Catalogue of Microorganisms (GCM) 10K type strain sequencing project: providing services to taxonomists for standard genome sequencing and annotation.</title>
        <authorList>
            <consortium name="The Broad Institute Genomics Platform"/>
            <consortium name="The Broad Institute Genome Sequencing Center for Infectious Disease"/>
            <person name="Wu L."/>
            <person name="Ma J."/>
        </authorList>
    </citation>
    <scope>NUCLEOTIDE SEQUENCE [LARGE SCALE GENOMIC DNA]</scope>
    <source>
        <strain evidence="1 2">JCM 16114</strain>
    </source>
</reference>
<gene>
    <name evidence="1" type="ORF">GCM10009850_107020</name>
</gene>
<comment type="caution">
    <text evidence="1">The sequence shown here is derived from an EMBL/GenBank/DDBJ whole genome shotgun (WGS) entry which is preliminary data.</text>
</comment>